<keyword evidence="4" id="KW-1185">Reference proteome</keyword>
<dbReference type="STRING" id="573061.Clocel_0011"/>
<dbReference type="Gene3D" id="3.50.50.60">
    <property type="entry name" value="FAD/NAD(P)-binding domain"/>
    <property type="match status" value="1"/>
</dbReference>
<dbReference type="AlphaFoldDB" id="D9SML7"/>
<sequence length="465" mass="52699">MDYDVLILGGGIFGCAIAYELSKYSLNIAVIEKEYDIATDIEIINSTIVFDGTIAKNDIMSTLEQRGNVLIKELAEKFNLSYQPKDMLYLAYCDKEAQKLQKTYEDAVDRGIENIELINSKKVAEVEPNLKKEVINGILSRNTGIIEPYDLALALAEVAFDNGVNFRFNEKVLSIETIAKGSIITTTKNKFKCKMVINTIPQKNYDIEDNLIDEEYKAVRRKINYFLMENEGDKKLSNIMLSISENNQISVAVPNPNSTVGAIIHDDIISMREAKDIIKKQVKGIRNNYISAYYSDTYYSDTIIINDSYVDKGYIKISGKNYSEVTMTPAIAKIISETIRENIKCTLKKDYTDKRRDIFKFRDLSNEERQELIDVDKKYGNIVCYCNKVSEGEIVDAIRRPLGARTVEGVKRRTGAMQGSCKGATCLHKIVNILARELNRDVLEIVKDTKDSNIIVGRMKEFDGI</sequence>
<dbReference type="CDD" id="cd19946">
    <property type="entry name" value="GlpA-like_Fer2_BFD-like"/>
    <property type="match status" value="1"/>
</dbReference>
<dbReference type="Gene3D" id="3.30.9.10">
    <property type="entry name" value="D-Amino Acid Oxidase, subunit A, domain 2"/>
    <property type="match status" value="1"/>
</dbReference>
<dbReference type="Gene3D" id="1.10.10.1100">
    <property type="entry name" value="BFD-like [2Fe-2S]-binding domain"/>
    <property type="match status" value="1"/>
</dbReference>
<evidence type="ECO:0000313" key="3">
    <source>
        <dbReference type="EMBL" id="ADL49802.1"/>
    </source>
</evidence>
<name>D9SML7_CLOC7</name>
<dbReference type="InterPro" id="IPR041854">
    <property type="entry name" value="BFD-like_2Fe2S-bd_dom_sf"/>
</dbReference>
<dbReference type="InterPro" id="IPR007419">
    <property type="entry name" value="BFD-like_2Fe2S-bd_dom"/>
</dbReference>
<evidence type="ECO:0000259" key="1">
    <source>
        <dbReference type="Pfam" id="PF01266"/>
    </source>
</evidence>
<dbReference type="SUPFAM" id="SSF51905">
    <property type="entry name" value="FAD/NAD(P)-binding domain"/>
    <property type="match status" value="1"/>
</dbReference>
<accession>D9SML7</accession>
<gene>
    <name evidence="3" type="ordered locus">Clocel_0011</name>
</gene>
<organism evidence="3 4">
    <name type="scientific">Clostridium cellulovorans (strain ATCC 35296 / DSM 3052 / OCM 3 / 743B)</name>
    <dbReference type="NCBI Taxonomy" id="573061"/>
    <lineage>
        <taxon>Bacteria</taxon>
        <taxon>Bacillati</taxon>
        <taxon>Bacillota</taxon>
        <taxon>Clostridia</taxon>
        <taxon>Eubacteriales</taxon>
        <taxon>Clostridiaceae</taxon>
        <taxon>Clostridium</taxon>
    </lineage>
</organism>
<dbReference type="KEGG" id="ccb:Clocel_0011"/>
<feature type="domain" description="BFD-like [2Fe-2S]-binding" evidence="2">
    <location>
        <begin position="382"/>
        <end position="436"/>
    </location>
</feature>
<proteinExistence type="predicted"/>
<dbReference type="EMBL" id="CP002160">
    <property type="protein sequence ID" value="ADL49802.1"/>
    <property type="molecule type" value="Genomic_DNA"/>
</dbReference>
<dbReference type="eggNOG" id="COG0579">
    <property type="taxonomic scope" value="Bacteria"/>
</dbReference>
<dbReference type="PANTHER" id="PTHR42720">
    <property type="entry name" value="GLYCEROL-3-PHOSPHATE DEHYDROGENASE"/>
    <property type="match status" value="1"/>
</dbReference>
<dbReference type="PANTHER" id="PTHR42720:SF1">
    <property type="entry name" value="GLYCEROL 3-PHOSPHATE OXIDASE"/>
    <property type="match status" value="1"/>
</dbReference>
<feature type="domain" description="FAD dependent oxidoreductase" evidence="1">
    <location>
        <begin position="4"/>
        <end position="200"/>
    </location>
</feature>
<dbReference type="eggNOG" id="COG1251">
    <property type="taxonomic scope" value="Bacteria"/>
</dbReference>
<dbReference type="OrthoDB" id="9794226at2"/>
<reference evidence="3 4" key="1">
    <citation type="submission" date="2010-08" db="EMBL/GenBank/DDBJ databases">
        <title>Complete sequence of Clostridium cellulovorans 743B.</title>
        <authorList>
            <consortium name="US DOE Joint Genome Institute"/>
            <person name="Lucas S."/>
            <person name="Copeland A."/>
            <person name="Lapidus A."/>
            <person name="Cheng J.-F."/>
            <person name="Bruce D."/>
            <person name="Goodwin L."/>
            <person name="Pitluck S."/>
            <person name="Chertkov O."/>
            <person name="Detter J.C."/>
            <person name="Han C."/>
            <person name="Tapia R."/>
            <person name="Land M."/>
            <person name="Hauser L."/>
            <person name="Chang Y.-J."/>
            <person name="Jeffries C."/>
            <person name="Kyrpides N."/>
            <person name="Ivanova N."/>
            <person name="Mikhailova N."/>
            <person name="Hemme C.L."/>
            <person name="Woyke T."/>
        </authorList>
    </citation>
    <scope>NUCLEOTIDE SEQUENCE [LARGE SCALE GENOMIC DNA]</scope>
    <source>
        <strain evidence="4">ATCC 35296 / DSM 3052 / OCM 3 / 743B</strain>
    </source>
</reference>
<dbReference type="InterPro" id="IPR052745">
    <property type="entry name" value="G3P_Oxidase/Oxidoreductase"/>
</dbReference>
<dbReference type="Pfam" id="PF01266">
    <property type="entry name" value="DAO"/>
    <property type="match status" value="1"/>
</dbReference>
<dbReference type="InterPro" id="IPR036188">
    <property type="entry name" value="FAD/NAD-bd_sf"/>
</dbReference>
<dbReference type="RefSeq" id="WP_013291565.1">
    <property type="nucleotide sequence ID" value="NC_014393.1"/>
</dbReference>
<protein>
    <submittedName>
        <fullName evidence="3">FAD dependent oxidoreductase</fullName>
    </submittedName>
</protein>
<dbReference type="InterPro" id="IPR006076">
    <property type="entry name" value="FAD-dep_OxRdtase"/>
</dbReference>
<evidence type="ECO:0000259" key="2">
    <source>
        <dbReference type="Pfam" id="PF04324"/>
    </source>
</evidence>
<dbReference type="HOGENOM" id="CLU_024775_3_1_9"/>
<dbReference type="Pfam" id="PF04324">
    <property type="entry name" value="Fer2_BFD"/>
    <property type="match status" value="1"/>
</dbReference>
<evidence type="ECO:0000313" key="4">
    <source>
        <dbReference type="Proteomes" id="UP000002730"/>
    </source>
</evidence>
<dbReference type="Proteomes" id="UP000002730">
    <property type="component" value="Chromosome"/>
</dbReference>